<evidence type="ECO:0000313" key="10">
    <source>
        <dbReference type="EMBL" id="HDD45175.1"/>
    </source>
</evidence>
<keyword evidence="5 9" id="KW-0169">Cobalamin biosynthesis</keyword>
<dbReference type="UniPathway" id="UPA00148"/>
<name>A0A7C0U475_DESA2</name>
<dbReference type="GO" id="GO:0009236">
    <property type="term" value="P:cobalamin biosynthetic process"/>
    <property type="evidence" value="ECO:0007669"/>
    <property type="project" value="UniProtKB-UniRule"/>
</dbReference>
<comment type="caution">
    <text evidence="10">The sequence shown here is derived from an EMBL/GenBank/DDBJ whole genome shotgun (WGS) entry which is preliminary data.</text>
</comment>
<evidence type="ECO:0000256" key="3">
    <source>
        <dbReference type="ARBA" id="ARBA00006263"/>
    </source>
</evidence>
<evidence type="ECO:0000256" key="9">
    <source>
        <dbReference type="HAMAP-Rule" id="MF_00024"/>
    </source>
</evidence>
<proteinExistence type="inferred from homology"/>
<accession>A0A7C0U475</accession>
<evidence type="ECO:0000256" key="8">
    <source>
        <dbReference type="ARBA" id="ARBA00023136"/>
    </source>
</evidence>
<feature type="transmembrane region" description="Helical" evidence="9">
    <location>
        <begin position="216"/>
        <end position="236"/>
    </location>
</feature>
<feature type="transmembrane region" description="Helical" evidence="9">
    <location>
        <begin position="167"/>
        <end position="186"/>
    </location>
</feature>
<gene>
    <name evidence="9 10" type="primary">cobD</name>
    <name evidence="10" type="ORF">ENG63_10010</name>
</gene>
<dbReference type="GO" id="GO:0015420">
    <property type="term" value="F:ABC-type vitamin B12 transporter activity"/>
    <property type="evidence" value="ECO:0007669"/>
    <property type="project" value="UniProtKB-UniRule"/>
</dbReference>
<dbReference type="GO" id="GO:0005886">
    <property type="term" value="C:plasma membrane"/>
    <property type="evidence" value="ECO:0007669"/>
    <property type="project" value="UniProtKB-SubCell"/>
</dbReference>
<comment type="pathway">
    <text evidence="2 9">Cofactor biosynthesis; adenosylcobalamin biosynthesis.</text>
</comment>
<protein>
    <recommendedName>
        <fullName evidence="9">Cobalamin biosynthesis protein CobD</fullName>
    </recommendedName>
</protein>
<evidence type="ECO:0000256" key="2">
    <source>
        <dbReference type="ARBA" id="ARBA00004953"/>
    </source>
</evidence>
<reference evidence="10" key="1">
    <citation type="journal article" date="2020" name="mSystems">
        <title>Genome- and Community-Level Interaction Insights into Carbon Utilization and Element Cycling Functions of Hydrothermarchaeota in Hydrothermal Sediment.</title>
        <authorList>
            <person name="Zhou Z."/>
            <person name="Liu Y."/>
            <person name="Xu W."/>
            <person name="Pan J."/>
            <person name="Luo Z.H."/>
            <person name="Li M."/>
        </authorList>
    </citation>
    <scope>NUCLEOTIDE SEQUENCE [LARGE SCALE GENOMIC DNA]</scope>
    <source>
        <strain evidence="10">HyVt-233</strain>
    </source>
</reference>
<feature type="transmembrane region" description="Helical" evidence="9">
    <location>
        <begin position="13"/>
        <end position="36"/>
    </location>
</feature>
<evidence type="ECO:0000256" key="7">
    <source>
        <dbReference type="ARBA" id="ARBA00022989"/>
    </source>
</evidence>
<sequence length="334" mass="37665">MTSEIFYVKSWEIIGAFLLDFLIGDPAFIPHPVVAIGKFIEKTEKFLRKIRFFSERIQGVCLFLVTVSFWFLVALLVVYGIKKFQKESPFLLKFFLEGLFIFFISQFLALRGLISTGRNIEALLKEGKIEKARKELKALVGRDTEKLNSKKIRTAVVESLSENLNDAVIAPLFYLALGGFPMLVFYKTINTLDSMVGYRNEKYLYFGWFSAKMDDIFNYIPARLTGFLIGVATLFLKGKKPAFNAFKIMARDGRKHLSPNSGISEAAMAGALGVKLGGPSTYEGRLVEKPYIGEDLNPDFSKLIENASSIVVLSSFLFLVLICLAKTLLMREFL</sequence>
<comment type="subcellular location">
    <subcellularLocation>
        <location evidence="1 9">Cell membrane</location>
        <topology evidence="1 9">Multi-pass membrane protein</topology>
    </subcellularLocation>
</comment>
<evidence type="ECO:0000256" key="4">
    <source>
        <dbReference type="ARBA" id="ARBA00022475"/>
    </source>
</evidence>
<evidence type="ECO:0000256" key="1">
    <source>
        <dbReference type="ARBA" id="ARBA00004651"/>
    </source>
</evidence>
<keyword evidence="7 9" id="KW-1133">Transmembrane helix</keyword>
<keyword evidence="6 9" id="KW-0812">Transmembrane</keyword>
<dbReference type="InterPro" id="IPR004485">
    <property type="entry name" value="Cobalamin_biosynth_CobD/CbiB"/>
</dbReference>
<feature type="transmembrane region" description="Helical" evidence="9">
    <location>
        <begin position="307"/>
        <end position="329"/>
    </location>
</feature>
<feature type="transmembrane region" description="Helical" evidence="9">
    <location>
        <begin position="90"/>
        <end position="110"/>
    </location>
</feature>
<dbReference type="EMBL" id="DRBS01000370">
    <property type="protein sequence ID" value="HDD45175.1"/>
    <property type="molecule type" value="Genomic_DNA"/>
</dbReference>
<dbReference type="Pfam" id="PF03186">
    <property type="entry name" value="CobD_Cbib"/>
    <property type="match status" value="1"/>
</dbReference>
<dbReference type="Proteomes" id="UP000886289">
    <property type="component" value="Unassembled WGS sequence"/>
</dbReference>
<dbReference type="GO" id="GO:0048472">
    <property type="term" value="F:threonine-phosphate decarboxylase activity"/>
    <property type="evidence" value="ECO:0007669"/>
    <property type="project" value="InterPro"/>
</dbReference>
<dbReference type="PANTHER" id="PTHR34308">
    <property type="entry name" value="COBALAMIN BIOSYNTHESIS PROTEIN CBIB"/>
    <property type="match status" value="1"/>
</dbReference>
<comment type="similarity">
    <text evidence="3 9">Belongs to the CobD/CbiB family.</text>
</comment>
<dbReference type="NCBIfam" id="TIGR00380">
    <property type="entry name" value="cobal_cbiB"/>
    <property type="match status" value="1"/>
</dbReference>
<keyword evidence="4 9" id="KW-1003">Cell membrane</keyword>
<evidence type="ECO:0000256" key="5">
    <source>
        <dbReference type="ARBA" id="ARBA00022573"/>
    </source>
</evidence>
<evidence type="ECO:0000256" key="6">
    <source>
        <dbReference type="ARBA" id="ARBA00022692"/>
    </source>
</evidence>
<feature type="transmembrane region" description="Helical" evidence="9">
    <location>
        <begin position="57"/>
        <end position="78"/>
    </location>
</feature>
<comment type="function">
    <text evidence="9">Converts cobyric acid to cobinamide by the addition of aminopropanol on the F carboxylic group.</text>
</comment>
<organism evidence="10">
    <name type="scientific">Desulfofervidus auxilii</name>
    <dbReference type="NCBI Taxonomy" id="1621989"/>
    <lineage>
        <taxon>Bacteria</taxon>
        <taxon>Pseudomonadati</taxon>
        <taxon>Thermodesulfobacteriota</taxon>
        <taxon>Candidatus Desulfofervidia</taxon>
        <taxon>Candidatus Desulfofervidales</taxon>
        <taxon>Candidatus Desulfofervidaceae</taxon>
        <taxon>Candidatus Desulfofervidus</taxon>
    </lineage>
</organism>
<dbReference type="HAMAP" id="MF_00024">
    <property type="entry name" value="CobD_CbiB"/>
    <property type="match status" value="1"/>
</dbReference>
<dbReference type="AlphaFoldDB" id="A0A7C0U475"/>
<dbReference type="PANTHER" id="PTHR34308:SF1">
    <property type="entry name" value="COBALAMIN BIOSYNTHESIS PROTEIN CBIB"/>
    <property type="match status" value="1"/>
</dbReference>
<keyword evidence="8 9" id="KW-0472">Membrane</keyword>